<sequence length="61" mass="6906">MRLLRSRSLVELRRQTGAEAAAQLDVTTLPKGVYVPTLEATRQVRTRRFVQEYAGQGPPHE</sequence>
<dbReference type="Proteomes" id="UP000282184">
    <property type="component" value="Unassembled WGS sequence"/>
</dbReference>
<proteinExistence type="predicted"/>
<dbReference type="EMBL" id="RXOF01000010">
    <property type="protein sequence ID" value="RTQ48143.1"/>
    <property type="molecule type" value="Genomic_DNA"/>
</dbReference>
<reference evidence="1 2" key="1">
    <citation type="submission" date="2018-12" db="EMBL/GenBank/DDBJ databases">
        <title>Hymenobacter gummosus sp. nov., isolated from a spring.</title>
        <authorList>
            <person name="Nie L."/>
        </authorList>
    </citation>
    <scope>NUCLEOTIDE SEQUENCE [LARGE SCALE GENOMIC DNA]</scope>
    <source>
        <strain evidence="1 2">KCTC 52166</strain>
    </source>
</reference>
<protein>
    <submittedName>
        <fullName evidence="1">Uncharacterized protein</fullName>
    </submittedName>
</protein>
<dbReference type="AlphaFoldDB" id="A0A431U0I7"/>
<comment type="caution">
    <text evidence="1">The sequence shown here is derived from an EMBL/GenBank/DDBJ whole genome shotgun (WGS) entry which is preliminary data.</text>
</comment>
<gene>
    <name evidence="1" type="ORF">EJV47_17060</name>
</gene>
<evidence type="ECO:0000313" key="1">
    <source>
        <dbReference type="EMBL" id="RTQ48143.1"/>
    </source>
</evidence>
<name>A0A431U0I7_9BACT</name>
<keyword evidence="2" id="KW-1185">Reference proteome</keyword>
<organism evidence="1 2">
    <name type="scientific">Hymenobacter gummosus</name>
    <dbReference type="NCBI Taxonomy" id="1776032"/>
    <lineage>
        <taxon>Bacteria</taxon>
        <taxon>Pseudomonadati</taxon>
        <taxon>Bacteroidota</taxon>
        <taxon>Cytophagia</taxon>
        <taxon>Cytophagales</taxon>
        <taxon>Hymenobacteraceae</taxon>
        <taxon>Hymenobacter</taxon>
    </lineage>
</organism>
<dbReference type="RefSeq" id="WP_126694384.1">
    <property type="nucleotide sequence ID" value="NZ_RXOF01000010.1"/>
</dbReference>
<accession>A0A431U0I7</accession>
<evidence type="ECO:0000313" key="2">
    <source>
        <dbReference type="Proteomes" id="UP000282184"/>
    </source>
</evidence>